<organism evidence="18 19">
    <name type="scientific">Eiseniibacteriota bacterium</name>
    <dbReference type="NCBI Taxonomy" id="2212470"/>
    <lineage>
        <taxon>Bacteria</taxon>
        <taxon>Candidatus Eiseniibacteriota</taxon>
    </lineage>
</organism>
<evidence type="ECO:0000313" key="19">
    <source>
        <dbReference type="Proteomes" id="UP000777784"/>
    </source>
</evidence>
<dbReference type="InterPro" id="IPR004101">
    <property type="entry name" value="Mur_ligase_C"/>
</dbReference>
<dbReference type="GO" id="GO:0005737">
    <property type="term" value="C:cytoplasm"/>
    <property type="evidence" value="ECO:0007669"/>
    <property type="project" value="UniProtKB-SubCell"/>
</dbReference>
<reference evidence="18" key="1">
    <citation type="submission" date="2021-05" db="EMBL/GenBank/DDBJ databases">
        <title>Energy efficiency and biological interactions define the core microbiome of deep oligotrophic groundwater.</title>
        <authorList>
            <person name="Mehrshad M."/>
            <person name="Lopez-Fernandez M."/>
            <person name="Bell E."/>
            <person name="Bernier-Latmani R."/>
            <person name="Bertilsson S."/>
            <person name="Dopson M."/>
        </authorList>
    </citation>
    <scope>NUCLEOTIDE SEQUENCE</scope>
    <source>
        <strain evidence="18">Modern_marine.mb.64</strain>
    </source>
</reference>
<evidence type="ECO:0000256" key="8">
    <source>
        <dbReference type="ARBA" id="ARBA00022840"/>
    </source>
</evidence>
<dbReference type="InterPro" id="IPR000713">
    <property type="entry name" value="Mur_ligase_N"/>
</dbReference>
<comment type="pathway">
    <text evidence="2 14">Cell wall biogenesis; peptidoglycan biosynthesis.</text>
</comment>
<dbReference type="GO" id="GO:0008763">
    <property type="term" value="F:UDP-N-acetylmuramate-L-alanine ligase activity"/>
    <property type="evidence" value="ECO:0007669"/>
    <property type="project" value="UniProtKB-UniRule"/>
</dbReference>
<evidence type="ECO:0000256" key="3">
    <source>
        <dbReference type="ARBA" id="ARBA00012211"/>
    </source>
</evidence>
<dbReference type="GO" id="GO:0051301">
    <property type="term" value="P:cell division"/>
    <property type="evidence" value="ECO:0007669"/>
    <property type="project" value="UniProtKB-KW"/>
</dbReference>
<dbReference type="EMBL" id="JAHJDP010000107">
    <property type="protein sequence ID" value="MBU2692964.1"/>
    <property type="molecule type" value="Genomic_DNA"/>
</dbReference>
<evidence type="ECO:0000256" key="7">
    <source>
        <dbReference type="ARBA" id="ARBA00022741"/>
    </source>
</evidence>
<dbReference type="Proteomes" id="UP000777784">
    <property type="component" value="Unassembled WGS sequence"/>
</dbReference>
<name>A0A948W7U2_UNCEI</name>
<evidence type="ECO:0000256" key="12">
    <source>
        <dbReference type="ARBA" id="ARBA00023316"/>
    </source>
</evidence>
<keyword evidence="10 14" id="KW-0573">Peptidoglycan synthesis</keyword>
<dbReference type="InterPro" id="IPR005758">
    <property type="entry name" value="UDP-N-AcMur_Ala_ligase_MurC"/>
</dbReference>
<proteinExistence type="inferred from homology"/>
<protein>
    <recommendedName>
        <fullName evidence="3 14">UDP-N-acetylmuramate--L-alanine ligase</fullName>
        <ecNumber evidence="3 14">6.3.2.8</ecNumber>
    </recommendedName>
    <alternativeName>
        <fullName evidence="14">UDP-N-acetylmuramoyl-L-alanine synthetase</fullName>
    </alternativeName>
</protein>
<dbReference type="GO" id="GO:0005524">
    <property type="term" value="F:ATP binding"/>
    <property type="evidence" value="ECO:0007669"/>
    <property type="project" value="UniProtKB-UniRule"/>
</dbReference>
<feature type="domain" description="Mur ligase N-terminal catalytic" evidence="15">
    <location>
        <begin position="8"/>
        <end position="104"/>
    </location>
</feature>
<dbReference type="PANTHER" id="PTHR43445">
    <property type="entry name" value="UDP-N-ACETYLMURAMATE--L-ALANINE LIGASE-RELATED"/>
    <property type="match status" value="1"/>
</dbReference>
<feature type="domain" description="Mur ligase central" evidence="17">
    <location>
        <begin position="112"/>
        <end position="291"/>
    </location>
</feature>
<dbReference type="PANTHER" id="PTHR43445:SF3">
    <property type="entry name" value="UDP-N-ACETYLMURAMATE--L-ALANINE LIGASE"/>
    <property type="match status" value="1"/>
</dbReference>
<keyword evidence="4 14" id="KW-0963">Cytoplasm</keyword>
<comment type="subcellular location">
    <subcellularLocation>
        <location evidence="1 14">Cytoplasm</location>
    </subcellularLocation>
</comment>
<evidence type="ECO:0000256" key="14">
    <source>
        <dbReference type="HAMAP-Rule" id="MF_00046"/>
    </source>
</evidence>
<evidence type="ECO:0000256" key="1">
    <source>
        <dbReference type="ARBA" id="ARBA00004496"/>
    </source>
</evidence>
<dbReference type="InterPro" id="IPR036615">
    <property type="entry name" value="Mur_ligase_C_dom_sf"/>
</dbReference>
<keyword evidence="5 14" id="KW-0436">Ligase</keyword>
<evidence type="ECO:0000256" key="6">
    <source>
        <dbReference type="ARBA" id="ARBA00022618"/>
    </source>
</evidence>
<dbReference type="SUPFAM" id="SSF51984">
    <property type="entry name" value="MurCD N-terminal domain"/>
    <property type="match status" value="1"/>
</dbReference>
<keyword evidence="8 14" id="KW-0067">ATP-binding</keyword>
<evidence type="ECO:0000256" key="4">
    <source>
        <dbReference type="ARBA" id="ARBA00022490"/>
    </source>
</evidence>
<keyword evidence="11 14" id="KW-0131">Cell cycle</keyword>
<dbReference type="HAMAP" id="MF_00046">
    <property type="entry name" value="MurC"/>
    <property type="match status" value="1"/>
</dbReference>
<evidence type="ECO:0000256" key="5">
    <source>
        <dbReference type="ARBA" id="ARBA00022598"/>
    </source>
</evidence>
<dbReference type="NCBIfam" id="TIGR01082">
    <property type="entry name" value="murC"/>
    <property type="match status" value="1"/>
</dbReference>
<dbReference type="InterPro" id="IPR013221">
    <property type="entry name" value="Mur_ligase_cen"/>
</dbReference>
<comment type="function">
    <text evidence="14">Cell wall formation.</text>
</comment>
<evidence type="ECO:0000256" key="9">
    <source>
        <dbReference type="ARBA" id="ARBA00022960"/>
    </source>
</evidence>
<dbReference type="SUPFAM" id="SSF53623">
    <property type="entry name" value="MurD-like peptide ligases, catalytic domain"/>
    <property type="match status" value="1"/>
</dbReference>
<evidence type="ECO:0000256" key="10">
    <source>
        <dbReference type="ARBA" id="ARBA00022984"/>
    </source>
</evidence>
<dbReference type="AlphaFoldDB" id="A0A948W7U2"/>
<feature type="domain" description="Mur ligase C-terminal" evidence="16">
    <location>
        <begin position="313"/>
        <end position="443"/>
    </location>
</feature>
<dbReference type="Pfam" id="PF02875">
    <property type="entry name" value="Mur_ligase_C"/>
    <property type="match status" value="1"/>
</dbReference>
<dbReference type="SUPFAM" id="SSF53244">
    <property type="entry name" value="MurD-like peptide ligases, peptide-binding domain"/>
    <property type="match status" value="1"/>
</dbReference>
<evidence type="ECO:0000259" key="16">
    <source>
        <dbReference type="Pfam" id="PF02875"/>
    </source>
</evidence>
<dbReference type="Pfam" id="PF08245">
    <property type="entry name" value="Mur_ligase_M"/>
    <property type="match status" value="1"/>
</dbReference>
<keyword evidence="9 14" id="KW-0133">Cell shape</keyword>
<evidence type="ECO:0000256" key="13">
    <source>
        <dbReference type="ARBA" id="ARBA00047833"/>
    </source>
</evidence>
<evidence type="ECO:0000259" key="15">
    <source>
        <dbReference type="Pfam" id="PF01225"/>
    </source>
</evidence>
<evidence type="ECO:0000313" key="18">
    <source>
        <dbReference type="EMBL" id="MBU2692964.1"/>
    </source>
</evidence>
<keyword evidence="7 14" id="KW-0547">Nucleotide-binding</keyword>
<dbReference type="Pfam" id="PF01225">
    <property type="entry name" value="Mur_ligase"/>
    <property type="match status" value="1"/>
</dbReference>
<keyword evidence="6 14" id="KW-0132">Cell division</keyword>
<gene>
    <name evidence="14" type="primary">murC</name>
    <name evidence="18" type="ORF">KJ970_18760</name>
</gene>
<comment type="caution">
    <text evidence="18">The sequence shown here is derived from an EMBL/GenBank/DDBJ whole genome shotgun (WGS) entry which is preliminary data.</text>
</comment>
<comment type="similarity">
    <text evidence="14">Belongs to the MurCDEF family.</text>
</comment>
<dbReference type="InterPro" id="IPR036565">
    <property type="entry name" value="Mur-like_cat_sf"/>
</dbReference>
<sequence length="480" mass="52341">MSSHRVQRIHFVGIGGSGMSGLAEVLSNLGYEISGSDLAVGETVERLARLGCEIHTGHDPHHIEGKHLVVVSSAVQPSNPEWKEARRRKIPVLKRGAMLAEIMRLMKMGIAVAGTHGKTTTTSLVAHVLTEAGLDPTFVVGGRLRTLGSNARLGLGEILVAEADESDGSFLDLLPTIGIITNIDREHMEHFGTLDRLHAEFVTFANHVPFYGVNVVCAGDPGVREIMPRIQRRIVTYGLDPSYSVSASDIRPAGFQTHFRVRITGKDEGLVTLNLPGLHNVLNALAVIAVARELEISMESVRRGLSTFPGVSRRFEVRREVGGVTLMDDYGHHPTEIHAVLSTLRPIWKDRIVCLFQPHRYTRVRDMAAEFAGAFKGADIVVVTGIYPAGEKPIPGIDARNLTEPIQNESRTEVRYLEDEEAIRRHLPGLLKSGDLLVTLGAGNVWRWGEAVLSELEALHSEPAAKAAKAAKAVKGMKSE</sequence>
<feature type="binding site" evidence="14">
    <location>
        <begin position="114"/>
        <end position="120"/>
    </location>
    <ligand>
        <name>ATP</name>
        <dbReference type="ChEBI" id="CHEBI:30616"/>
    </ligand>
</feature>
<dbReference type="GO" id="GO:0071555">
    <property type="term" value="P:cell wall organization"/>
    <property type="evidence" value="ECO:0007669"/>
    <property type="project" value="UniProtKB-KW"/>
</dbReference>
<dbReference type="EC" id="6.3.2.8" evidence="3 14"/>
<dbReference type="Gene3D" id="3.40.50.720">
    <property type="entry name" value="NAD(P)-binding Rossmann-like Domain"/>
    <property type="match status" value="1"/>
</dbReference>
<dbReference type="GO" id="GO:0009252">
    <property type="term" value="P:peptidoglycan biosynthetic process"/>
    <property type="evidence" value="ECO:0007669"/>
    <property type="project" value="UniProtKB-UniRule"/>
</dbReference>
<evidence type="ECO:0000256" key="2">
    <source>
        <dbReference type="ARBA" id="ARBA00004752"/>
    </source>
</evidence>
<dbReference type="InterPro" id="IPR050061">
    <property type="entry name" value="MurCDEF_pg_biosynth"/>
</dbReference>
<evidence type="ECO:0000256" key="11">
    <source>
        <dbReference type="ARBA" id="ARBA00023306"/>
    </source>
</evidence>
<evidence type="ECO:0000259" key="17">
    <source>
        <dbReference type="Pfam" id="PF08245"/>
    </source>
</evidence>
<dbReference type="Gene3D" id="3.90.190.20">
    <property type="entry name" value="Mur ligase, C-terminal domain"/>
    <property type="match status" value="1"/>
</dbReference>
<keyword evidence="12 14" id="KW-0961">Cell wall biogenesis/degradation</keyword>
<dbReference type="Gene3D" id="3.40.1190.10">
    <property type="entry name" value="Mur-like, catalytic domain"/>
    <property type="match status" value="1"/>
</dbReference>
<accession>A0A948W7U2</accession>
<dbReference type="GO" id="GO:0008360">
    <property type="term" value="P:regulation of cell shape"/>
    <property type="evidence" value="ECO:0007669"/>
    <property type="project" value="UniProtKB-KW"/>
</dbReference>
<comment type="catalytic activity">
    <reaction evidence="13 14">
        <text>UDP-N-acetyl-alpha-D-muramate + L-alanine + ATP = UDP-N-acetyl-alpha-D-muramoyl-L-alanine + ADP + phosphate + H(+)</text>
        <dbReference type="Rhea" id="RHEA:23372"/>
        <dbReference type="ChEBI" id="CHEBI:15378"/>
        <dbReference type="ChEBI" id="CHEBI:30616"/>
        <dbReference type="ChEBI" id="CHEBI:43474"/>
        <dbReference type="ChEBI" id="CHEBI:57972"/>
        <dbReference type="ChEBI" id="CHEBI:70757"/>
        <dbReference type="ChEBI" id="CHEBI:83898"/>
        <dbReference type="ChEBI" id="CHEBI:456216"/>
        <dbReference type="EC" id="6.3.2.8"/>
    </reaction>
</comment>